<dbReference type="PANTHER" id="PTHR43024">
    <property type="entry name" value="UDP-N-ACETYLMURAMOYL-TRIPEPTIDE--D-ALANYL-D-ALANINE LIGASE"/>
    <property type="match status" value="1"/>
</dbReference>
<dbReference type="Gene3D" id="3.90.190.20">
    <property type="entry name" value="Mur ligase, C-terminal domain"/>
    <property type="match status" value="1"/>
</dbReference>
<proteinExistence type="predicted"/>
<dbReference type="GO" id="GO:0016881">
    <property type="term" value="F:acid-amino acid ligase activity"/>
    <property type="evidence" value="ECO:0007669"/>
    <property type="project" value="InterPro"/>
</dbReference>
<comment type="caution">
    <text evidence="4">The sequence shown here is derived from an EMBL/GenBank/DDBJ whole genome shotgun (WGS) entry which is preliminary data.</text>
</comment>
<keyword evidence="3" id="KW-0067">ATP-binding</keyword>
<evidence type="ECO:0000313" key="5">
    <source>
        <dbReference type="Proteomes" id="UP000228614"/>
    </source>
</evidence>
<name>A0A2H0V9I4_9BACT</name>
<evidence type="ECO:0000256" key="1">
    <source>
        <dbReference type="ARBA" id="ARBA00022598"/>
    </source>
</evidence>
<dbReference type="GO" id="GO:0005524">
    <property type="term" value="F:ATP binding"/>
    <property type="evidence" value="ECO:0007669"/>
    <property type="project" value="UniProtKB-KW"/>
</dbReference>
<gene>
    <name evidence="4" type="ORF">COT95_00885</name>
</gene>
<dbReference type="Proteomes" id="UP000228614">
    <property type="component" value="Unassembled WGS sequence"/>
</dbReference>
<dbReference type="InterPro" id="IPR036615">
    <property type="entry name" value="Mur_ligase_C_dom_sf"/>
</dbReference>
<evidence type="ECO:0000256" key="3">
    <source>
        <dbReference type="ARBA" id="ARBA00022840"/>
    </source>
</evidence>
<dbReference type="AlphaFoldDB" id="A0A2H0V9I4"/>
<reference evidence="5" key="1">
    <citation type="submission" date="2017-09" db="EMBL/GenBank/DDBJ databases">
        <title>Depth-based differentiation of microbial function through sediment-hosted aquifers and enrichment of novel symbionts in the deep terrestrial subsurface.</title>
        <authorList>
            <person name="Probst A.J."/>
            <person name="Ladd B."/>
            <person name="Jarett J.K."/>
            <person name="Geller-Mcgrath D.E."/>
            <person name="Sieber C.M.K."/>
            <person name="Emerson J.B."/>
            <person name="Anantharaman K."/>
            <person name="Thomas B.C."/>
            <person name="Malmstrom R."/>
            <person name="Stieglmeier M."/>
            <person name="Klingl A."/>
            <person name="Woyke T."/>
            <person name="Ryan C.M."/>
            <person name="Banfield J.F."/>
        </authorList>
    </citation>
    <scope>NUCLEOTIDE SEQUENCE [LARGE SCALE GENOMIC DNA]</scope>
</reference>
<keyword evidence="1" id="KW-0436">Ligase</keyword>
<evidence type="ECO:0008006" key="6">
    <source>
        <dbReference type="Google" id="ProtNLM"/>
    </source>
</evidence>
<evidence type="ECO:0000256" key="2">
    <source>
        <dbReference type="ARBA" id="ARBA00022741"/>
    </source>
</evidence>
<keyword evidence="2" id="KW-0547">Nucleotide-binding</keyword>
<organism evidence="4 5">
    <name type="scientific">Candidatus Falkowbacteria bacterium CG10_big_fil_rev_8_21_14_0_10_37_6</name>
    <dbReference type="NCBI Taxonomy" id="1974563"/>
    <lineage>
        <taxon>Bacteria</taxon>
        <taxon>Candidatus Falkowiibacteriota</taxon>
    </lineage>
</organism>
<protein>
    <recommendedName>
        <fullName evidence="6">Mur ligase C-terminal domain-containing protein</fullName>
    </recommendedName>
</protein>
<sequence length="108" mass="12016">MLELGEYAISAHRNIGALTASCADVLVCVGSLAKSIAEASEILQDKIFIFNTSDEAKFKVRELIRESDIILVKGSQGARMEKIVAEIIAEPQRKKELLVRQSQRWLSK</sequence>
<dbReference type="InterPro" id="IPR051046">
    <property type="entry name" value="MurCDEF_CellWall_CoF430Synth"/>
</dbReference>
<accession>A0A2H0V9I4</accession>
<evidence type="ECO:0000313" key="4">
    <source>
        <dbReference type="EMBL" id="PIR95039.1"/>
    </source>
</evidence>
<dbReference type="SUPFAM" id="SSF53244">
    <property type="entry name" value="MurD-like peptide ligases, peptide-binding domain"/>
    <property type="match status" value="1"/>
</dbReference>
<dbReference type="EMBL" id="PFAN01000052">
    <property type="protein sequence ID" value="PIR95039.1"/>
    <property type="molecule type" value="Genomic_DNA"/>
</dbReference>
<dbReference type="PANTHER" id="PTHR43024:SF1">
    <property type="entry name" value="UDP-N-ACETYLMURAMOYL-TRIPEPTIDE--D-ALANYL-D-ALANINE LIGASE"/>
    <property type="match status" value="1"/>
</dbReference>